<evidence type="ECO:0000256" key="6">
    <source>
        <dbReference type="PROSITE-ProRule" id="PRU00042"/>
    </source>
</evidence>
<keyword evidence="3 6" id="KW-0863">Zinc-finger</keyword>
<sequence>MSSFSGIGSHLDQQPNHDQQQQQEQQLDYGLQYCLALHWFGCPNPCSSPDLCLYCHQAAQAINLAIHVPPRTGSQQQCYPRGLSQSWAHLPSQGVTTSSCNGRAISKTPATESRSLGQTSASSNQATTFTRNSGLPSLPEATYAQALRYPNRSATPYHVQPGTSTRPQQQAYYPGTSSQAAQVSLPTQTEEQEFHWRPARSPRPQSQFQRRSTRRSSFAHALARLSEENLVQTQTWNSIALQGPRIVMQDTGAGVGRLRLGIPLDEGYNSAIMSQGASSIRSTNSQRSERRKANALRVRNETFSFVCRFEDCGITFPDAAGLRRHEDRAHKAKDRRTYPCSYCDQKFHDPKDYRRHELTHSPVADRKSVNCRHPSCARTFTRLDNMSRHMRADHKVDSGIGMSQTSFSSNNSQL</sequence>
<dbReference type="InterPro" id="IPR036236">
    <property type="entry name" value="Znf_C2H2_sf"/>
</dbReference>
<feature type="region of interest" description="Disordered" evidence="7">
    <location>
        <begin position="97"/>
        <end position="137"/>
    </location>
</feature>
<dbReference type="GO" id="GO:0000785">
    <property type="term" value="C:chromatin"/>
    <property type="evidence" value="ECO:0007669"/>
    <property type="project" value="TreeGrafter"/>
</dbReference>
<dbReference type="OrthoDB" id="3647936at2759"/>
<dbReference type="AlphaFoldDB" id="N1PBL5"/>
<dbReference type="PROSITE" id="PS00028">
    <property type="entry name" value="ZINC_FINGER_C2H2_1"/>
    <property type="match status" value="3"/>
</dbReference>
<keyword evidence="10" id="KW-1185">Reference proteome</keyword>
<evidence type="ECO:0000256" key="2">
    <source>
        <dbReference type="ARBA" id="ARBA00022737"/>
    </source>
</evidence>
<organism evidence="9 10">
    <name type="scientific">Dothistroma septosporum (strain NZE10 / CBS 128990)</name>
    <name type="common">Red band needle blight fungus</name>
    <name type="synonym">Mycosphaerella pini</name>
    <dbReference type="NCBI Taxonomy" id="675120"/>
    <lineage>
        <taxon>Eukaryota</taxon>
        <taxon>Fungi</taxon>
        <taxon>Dikarya</taxon>
        <taxon>Ascomycota</taxon>
        <taxon>Pezizomycotina</taxon>
        <taxon>Dothideomycetes</taxon>
        <taxon>Dothideomycetidae</taxon>
        <taxon>Mycosphaerellales</taxon>
        <taxon>Mycosphaerellaceae</taxon>
        <taxon>Dothistroma</taxon>
    </lineage>
</organism>
<dbReference type="GO" id="GO:0005667">
    <property type="term" value="C:transcription regulator complex"/>
    <property type="evidence" value="ECO:0007669"/>
    <property type="project" value="TreeGrafter"/>
</dbReference>
<dbReference type="STRING" id="675120.N1PBL5"/>
<dbReference type="EMBL" id="KB446547">
    <property type="protein sequence ID" value="EME38467.1"/>
    <property type="molecule type" value="Genomic_DNA"/>
</dbReference>
<feature type="domain" description="C2H2-type" evidence="8">
    <location>
        <begin position="369"/>
        <end position="399"/>
    </location>
</feature>
<evidence type="ECO:0000256" key="1">
    <source>
        <dbReference type="ARBA" id="ARBA00022723"/>
    </source>
</evidence>
<dbReference type="PROSITE" id="PS50157">
    <property type="entry name" value="ZINC_FINGER_C2H2_2"/>
    <property type="match status" value="3"/>
</dbReference>
<accession>N1PBL5</accession>
<evidence type="ECO:0000313" key="9">
    <source>
        <dbReference type="EMBL" id="EME38467.1"/>
    </source>
</evidence>
<dbReference type="Proteomes" id="UP000016933">
    <property type="component" value="Unassembled WGS sequence"/>
</dbReference>
<dbReference type="Pfam" id="PF00096">
    <property type="entry name" value="zf-C2H2"/>
    <property type="match status" value="1"/>
</dbReference>
<dbReference type="InterPro" id="IPR013087">
    <property type="entry name" value="Znf_C2H2_type"/>
</dbReference>
<feature type="compositionally biased region" description="Low complexity" evidence="7">
    <location>
        <begin position="11"/>
        <end position="23"/>
    </location>
</feature>
<reference evidence="10" key="1">
    <citation type="journal article" date="2012" name="PLoS Genet.">
        <title>The genomes of the fungal plant pathogens Cladosporium fulvum and Dothistroma septosporum reveal adaptation to different hosts and lifestyles but also signatures of common ancestry.</title>
        <authorList>
            <person name="de Wit P.J.G.M."/>
            <person name="van der Burgt A."/>
            <person name="Oekmen B."/>
            <person name="Stergiopoulos I."/>
            <person name="Abd-Elsalam K.A."/>
            <person name="Aerts A.L."/>
            <person name="Bahkali A.H."/>
            <person name="Beenen H.G."/>
            <person name="Chettri P."/>
            <person name="Cox M.P."/>
            <person name="Datema E."/>
            <person name="de Vries R.P."/>
            <person name="Dhillon B."/>
            <person name="Ganley A.R."/>
            <person name="Griffiths S.A."/>
            <person name="Guo Y."/>
            <person name="Hamelin R.C."/>
            <person name="Henrissat B."/>
            <person name="Kabir M.S."/>
            <person name="Jashni M.K."/>
            <person name="Kema G."/>
            <person name="Klaubauf S."/>
            <person name="Lapidus A."/>
            <person name="Levasseur A."/>
            <person name="Lindquist E."/>
            <person name="Mehrabi R."/>
            <person name="Ohm R.A."/>
            <person name="Owen T.J."/>
            <person name="Salamov A."/>
            <person name="Schwelm A."/>
            <person name="Schijlen E."/>
            <person name="Sun H."/>
            <person name="van den Burg H.A."/>
            <person name="van Ham R.C.H.J."/>
            <person name="Zhang S."/>
            <person name="Goodwin S.B."/>
            <person name="Grigoriev I.V."/>
            <person name="Collemare J."/>
            <person name="Bradshaw R.E."/>
        </authorList>
    </citation>
    <scope>NUCLEOTIDE SEQUENCE [LARGE SCALE GENOMIC DNA]</scope>
    <source>
        <strain evidence="10">NZE10 / CBS 128990</strain>
    </source>
</reference>
<name>N1PBL5_DOTSN</name>
<keyword evidence="1" id="KW-0479">Metal-binding</keyword>
<dbReference type="SMART" id="SM00355">
    <property type="entry name" value="ZnF_C2H2"/>
    <property type="match status" value="3"/>
</dbReference>
<feature type="region of interest" description="Disordered" evidence="7">
    <location>
        <begin position="153"/>
        <end position="215"/>
    </location>
</feature>
<protein>
    <recommendedName>
        <fullName evidence="5">C2H2 type master regulator of conidiophore development brlA</fullName>
    </recommendedName>
</protein>
<dbReference type="SUPFAM" id="SSF57667">
    <property type="entry name" value="beta-beta-alpha zinc fingers"/>
    <property type="match status" value="1"/>
</dbReference>
<keyword evidence="4" id="KW-0862">Zinc</keyword>
<proteinExistence type="predicted"/>
<dbReference type="GO" id="GO:0008270">
    <property type="term" value="F:zinc ion binding"/>
    <property type="evidence" value="ECO:0007669"/>
    <property type="project" value="UniProtKB-KW"/>
</dbReference>
<evidence type="ECO:0000256" key="7">
    <source>
        <dbReference type="SAM" id="MobiDB-lite"/>
    </source>
</evidence>
<evidence type="ECO:0000256" key="4">
    <source>
        <dbReference type="ARBA" id="ARBA00022833"/>
    </source>
</evidence>
<evidence type="ECO:0000259" key="8">
    <source>
        <dbReference type="PROSITE" id="PS50157"/>
    </source>
</evidence>
<dbReference type="GO" id="GO:0000981">
    <property type="term" value="F:DNA-binding transcription factor activity, RNA polymerase II-specific"/>
    <property type="evidence" value="ECO:0007669"/>
    <property type="project" value="TreeGrafter"/>
</dbReference>
<keyword evidence="2" id="KW-0677">Repeat</keyword>
<feature type="domain" description="C2H2-type" evidence="8">
    <location>
        <begin position="305"/>
        <end position="335"/>
    </location>
</feature>
<evidence type="ECO:0000256" key="3">
    <source>
        <dbReference type="ARBA" id="ARBA00022771"/>
    </source>
</evidence>
<feature type="compositionally biased region" description="Polar residues" evidence="7">
    <location>
        <begin position="161"/>
        <end position="189"/>
    </location>
</feature>
<dbReference type="PANTHER" id="PTHR14003">
    <property type="entry name" value="TRANSCRIPTIONAL REPRESSOR PROTEIN YY"/>
    <property type="match status" value="1"/>
</dbReference>
<gene>
    <name evidence="9" type="ORF">DOTSEDRAFT_75854</name>
</gene>
<evidence type="ECO:0000313" key="10">
    <source>
        <dbReference type="Proteomes" id="UP000016933"/>
    </source>
</evidence>
<feature type="region of interest" description="Disordered" evidence="7">
    <location>
        <begin position="1"/>
        <end position="23"/>
    </location>
</feature>
<dbReference type="Gene3D" id="3.30.160.60">
    <property type="entry name" value="Classic Zinc Finger"/>
    <property type="match status" value="1"/>
</dbReference>
<dbReference type="GO" id="GO:0000978">
    <property type="term" value="F:RNA polymerase II cis-regulatory region sequence-specific DNA binding"/>
    <property type="evidence" value="ECO:0007669"/>
    <property type="project" value="TreeGrafter"/>
</dbReference>
<dbReference type="PANTHER" id="PTHR14003:SF19">
    <property type="entry name" value="YY2 TRANSCRIPTION FACTOR"/>
    <property type="match status" value="1"/>
</dbReference>
<dbReference type="HOGENOM" id="CLU_663967_0_0_1"/>
<evidence type="ECO:0000256" key="5">
    <source>
        <dbReference type="ARBA" id="ARBA00044085"/>
    </source>
</evidence>
<feature type="compositionally biased region" description="Low complexity" evidence="7">
    <location>
        <begin position="202"/>
        <end position="215"/>
    </location>
</feature>
<reference evidence="9 10" key="2">
    <citation type="journal article" date="2012" name="PLoS Pathog.">
        <title>Diverse lifestyles and strategies of plant pathogenesis encoded in the genomes of eighteen Dothideomycetes fungi.</title>
        <authorList>
            <person name="Ohm R.A."/>
            <person name="Feau N."/>
            <person name="Henrissat B."/>
            <person name="Schoch C.L."/>
            <person name="Horwitz B.A."/>
            <person name="Barry K.W."/>
            <person name="Condon B.J."/>
            <person name="Copeland A.C."/>
            <person name="Dhillon B."/>
            <person name="Glaser F."/>
            <person name="Hesse C.N."/>
            <person name="Kosti I."/>
            <person name="LaButti K."/>
            <person name="Lindquist E.A."/>
            <person name="Lucas S."/>
            <person name="Salamov A.A."/>
            <person name="Bradshaw R.E."/>
            <person name="Ciuffetti L."/>
            <person name="Hamelin R.C."/>
            <person name="Kema G.H.J."/>
            <person name="Lawrence C."/>
            <person name="Scott J.A."/>
            <person name="Spatafora J.W."/>
            <person name="Turgeon B.G."/>
            <person name="de Wit P.J.G.M."/>
            <person name="Zhong S."/>
            <person name="Goodwin S.B."/>
            <person name="Grigoriev I.V."/>
        </authorList>
    </citation>
    <scope>NUCLEOTIDE SEQUENCE [LARGE SCALE GENOMIC DNA]</scope>
    <source>
        <strain evidence="10">NZE10 / CBS 128990</strain>
    </source>
</reference>
<feature type="domain" description="C2H2-type" evidence="8">
    <location>
        <begin position="338"/>
        <end position="361"/>
    </location>
</feature>
<feature type="compositionally biased region" description="Polar residues" evidence="7">
    <location>
        <begin position="108"/>
        <end position="135"/>
    </location>
</feature>